<reference evidence="2" key="1">
    <citation type="journal article" date="2019" name="Int. J. Syst. Evol. Microbiol.">
        <title>The Global Catalogue of Microorganisms (GCM) 10K type strain sequencing project: providing services to taxonomists for standard genome sequencing and annotation.</title>
        <authorList>
            <consortium name="The Broad Institute Genomics Platform"/>
            <consortium name="The Broad Institute Genome Sequencing Center for Infectious Disease"/>
            <person name="Wu L."/>
            <person name="Ma J."/>
        </authorList>
    </citation>
    <scope>NUCLEOTIDE SEQUENCE [LARGE SCALE GENOMIC DNA]</scope>
    <source>
        <strain evidence="2">CGMCC 1.14993</strain>
    </source>
</reference>
<name>A0A8J3AHY7_9BACI</name>
<dbReference type="InterPro" id="IPR025619">
    <property type="entry name" value="YlzJ"/>
</dbReference>
<dbReference type="Pfam" id="PF14035">
    <property type="entry name" value="YlzJ"/>
    <property type="match status" value="1"/>
</dbReference>
<dbReference type="EMBL" id="BMHB01000001">
    <property type="protein sequence ID" value="GGI14114.1"/>
    <property type="molecule type" value="Genomic_DNA"/>
</dbReference>
<proteinExistence type="predicted"/>
<dbReference type="OrthoDB" id="1683573at2"/>
<evidence type="ECO:0000313" key="1">
    <source>
        <dbReference type="EMBL" id="GGI14114.1"/>
    </source>
</evidence>
<dbReference type="AlphaFoldDB" id="A0A8J3AHY7"/>
<evidence type="ECO:0000313" key="2">
    <source>
        <dbReference type="Proteomes" id="UP000626244"/>
    </source>
</evidence>
<comment type="caution">
    <text evidence="1">The sequence shown here is derived from an EMBL/GenBank/DDBJ whole genome shotgun (WGS) entry which is preliminary data.</text>
</comment>
<gene>
    <name evidence="1" type="ORF">GCM10007380_21320</name>
</gene>
<accession>A0A8J3AHY7</accession>
<organism evidence="1 2">
    <name type="scientific">Gottfriedia solisilvae</name>
    <dbReference type="NCBI Taxonomy" id="1516104"/>
    <lineage>
        <taxon>Bacteria</taxon>
        <taxon>Bacillati</taxon>
        <taxon>Bacillota</taxon>
        <taxon>Bacilli</taxon>
        <taxon>Bacillales</taxon>
        <taxon>Bacillaceae</taxon>
        <taxon>Gottfriedia</taxon>
    </lineage>
</organism>
<dbReference type="Proteomes" id="UP000626244">
    <property type="component" value="Unassembled WGS sequence"/>
</dbReference>
<keyword evidence="2" id="KW-1185">Reference proteome</keyword>
<dbReference type="RefSeq" id="WP_087998494.1">
    <property type="nucleotide sequence ID" value="NZ_BMHB01000001.1"/>
</dbReference>
<sequence length="70" mass="8204">MILYTIMPLESIYPIDQQEYTQQQYMEYNGVPMLVDSVGGSSFEIRRIVSTDPEHYMQYEPGQRIVILPT</sequence>
<protein>
    <submittedName>
        <fullName evidence="1">Ribonuclease</fullName>
    </submittedName>
</protein>